<protein>
    <submittedName>
        <fullName evidence="1">Putative secreted peptide</fullName>
    </submittedName>
</protein>
<organism evidence="1">
    <name type="scientific">Anopheles braziliensis</name>
    <dbReference type="NCBI Taxonomy" id="58242"/>
    <lineage>
        <taxon>Eukaryota</taxon>
        <taxon>Metazoa</taxon>
        <taxon>Ecdysozoa</taxon>
        <taxon>Arthropoda</taxon>
        <taxon>Hexapoda</taxon>
        <taxon>Insecta</taxon>
        <taxon>Pterygota</taxon>
        <taxon>Neoptera</taxon>
        <taxon>Endopterygota</taxon>
        <taxon>Diptera</taxon>
        <taxon>Nematocera</taxon>
        <taxon>Culicoidea</taxon>
        <taxon>Culicidae</taxon>
        <taxon>Anophelinae</taxon>
        <taxon>Anopheles</taxon>
    </lineage>
</organism>
<evidence type="ECO:0000313" key="1">
    <source>
        <dbReference type="EMBL" id="MBW33117.1"/>
    </source>
</evidence>
<proteinExistence type="predicted"/>
<sequence>MRAGSVIGVCASLDVVCTAQIIIIVHFTASARLCVCFLPFVCLPLLSSWQASLSCPVAIAGPIYSEFSLGILF</sequence>
<dbReference type="EMBL" id="GGFM01012366">
    <property type="protein sequence ID" value="MBW33117.1"/>
    <property type="molecule type" value="Transcribed_RNA"/>
</dbReference>
<dbReference type="AlphaFoldDB" id="A0A2M3ZX25"/>
<name>A0A2M3ZX25_9DIPT</name>
<reference evidence="1" key="1">
    <citation type="submission" date="2018-01" db="EMBL/GenBank/DDBJ databases">
        <title>An insight into the sialome of Amazonian anophelines.</title>
        <authorList>
            <person name="Ribeiro J.M."/>
            <person name="Scarpassa V."/>
            <person name="Calvo E."/>
        </authorList>
    </citation>
    <scope>NUCLEOTIDE SEQUENCE</scope>
    <source>
        <tissue evidence="1">Salivary glands</tissue>
    </source>
</reference>
<accession>A0A2M3ZX25</accession>